<dbReference type="AlphaFoldDB" id="A0A8J7R7U6"/>
<evidence type="ECO:0000313" key="4">
    <source>
        <dbReference type="Proteomes" id="UP000770586"/>
    </source>
</evidence>
<dbReference type="EMBL" id="JAGGKE010000003">
    <property type="protein sequence ID" value="MBP1901233.1"/>
    <property type="molecule type" value="Genomic_DNA"/>
</dbReference>
<dbReference type="SUPFAM" id="SSF158791">
    <property type="entry name" value="MgtE N-terminal domain-like"/>
    <property type="match status" value="1"/>
</dbReference>
<evidence type="ECO:0000259" key="2">
    <source>
        <dbReference type="Pfam" id="PF03448"/>
    </source>
</evidence>
<keyword evidence="4" id="KW-1185">Reference proteome</keyword>
<comment type="caution">
    <text evidence="3">The sequence shown here is derived from an EMBL/GenBank/DDBJ whole genome shotgun (WGS) entry which is preliminary data.</text>
</comment>
<dbReference type="InterPro" id="IPR038076">
    <property type="entry name" value="MgtE_N_sf"/>
</dbReference>
<dbReference type="RefSeq" id="WP_209545117.1">
    <property type="nucleotide sequence ID" value="NZ_BAAADX010000005.1"/>
</dbReference>
<name>A0A8J7R7U6_9EURY</name>
<organism evidence="3 4">
    <name type="scientific">Halorubrum trapanicum</name>
    <dbReference type="NCBI Taxonomy" id="29284"/>
    <lineage>
        <taxon>Archaea</taxon>
        <taxon>Methanobacteriati</taxon>
        <taxon>Methanobacteriota</taxon>
        <taxon>Stenosarchaea group</taxon>
        <taxon>Halobacteria</taxon>
        <taxon>Halobacteriales</taxon>
        <taxon>Haloferacaceae</taxon>
        <taxon>Halorubrum</taxon>
    </lineage>
</organism>
<proteinExistence type="predicted"/>
<gene>
    <name evidence="3" type="ORF">J2744_000903</name>
</gene>
<evidence type="ECO:0000256" key="1">
    <source>
        <dbReference type="SAM" id="MobiDB-lite"/>
    </source>
</evidence>
<feature type="region of interest" description="Disordered" evidence="1">
    <location>
        <begin position="1"/>
        <end position="21"/>
    </location>
</feature>
<reference evidence="3 4" key="1">
    <citation type="submission" date="2021-03" db="EMBL/GenBank/DDBJ databases">
        <title>Genomic Encyclopedia of Type Strains, Phase IV (KMG-IV): sequencing the most valuable type-strain genomes for metagenomic binning, comparative biology and taxonomic classification.</title>
        <authorList>
            <person name="Goeker M."/>
        </authorList>
    </citation>
    <scope>NUCLEOTIDE SEQUENCE [LARGE SCALE GENOMIC DNA]</scope>
    <source>
        <strain evidence="3 4">DSM 12287</strain>
    </source>
</reference>
<dbReference type="Gene3D" id="1.25.60.10">
    <property type="entry name" value="MgtE N-terminal domain-like"/>
    <property type="match status" value="1"/>
</dbReference>
<evidence type="ECO:0000313" key="3">
    <source>
        <dbReference type="EMBL" id="MBP1901233.1"/>
    </source>
</evidence>
<feature type="compositionally biased region" description="Basic and acidic residues" evidence="1">
    <location>
        <begin position="1"/>
        <end position="10"/>
    </location>
</feature>
<dbReference type="Proteomes" id="UP000770586">
    <property type="component" value="Unassembled WGS sequence"/>
</dbReference>
<protein>
    <submittedName>
        <fullName evidence="3">Mg/Co/Ni transporter MgtE</fullName>
    </submittedName>
</protein>
<dbReference type="InterPro" id="IPR006668">
    <property type="entry name" value="Mg_transptr_MgtE_intracell_dom"/>
</dbReference>
<dbReference type="Pfam" id="PF03448">
    <property type="entry name" value="MgtE_N"/>
    <property type="match status" value="1"/>
</dbReference>
<feature type="domain" description="Magnesium transporter MgtE intracellular" evidence="2">
    <location>
        <begin position="22"/>
        <end position="70"/>
    </location>
</feature>
<dbReference type="OrthoDB" id="167700at2157"/>
<accession>A0A8J7R7U6</accession>
<sequence length="84" mass="9273">MDSQSEDVRETIAMSPDPSEPFAALPEQEWRDVFLTLAEDVRAAVAADMSRSRLEAFVDRLDPDEITDVLGFFVFLGLAGAVLL</sequence>